<dbReference type="AlphaFoldDB" id="A0A1H9AQK6"/>
<gene>
    <name evidence="2" type="ORF">SAMN04487977_101418</name>
</gene>
<evidence type="ECO:0000256" key="1">
    <source>
        <dbReference type="SAM" id="Phobius"/>
    </source>
</evidence>
<keyword evidence="1" id="KW-0472">Membrane</keyword>
<evidence type="ECO:0000313" key="3">
    <source>
        <dbReference type="Proteomes" id="UP000182360"/>
    </source>
</evidence>
<sequence>MESVITVLIFLAVISLSIYLTHYSADTSSSNIFDKILTFCLPFISTLVIGIAVINKFIYLPIVITAALIAGVVSLLVSWSAEKKEKEAKQKKNRLFIFNIYMFQDNMRSAV</sequence>
<name>A0A1H9AQK6_9SPIR</name>
<accession>A0A1H9AQK6</accession>
<reference evidence="2 3" key="1">
    <citation type="submission" date="2016-10" db="EMBL/GenBank/DDBJ databases">
        <authorList>
            <person name="de Groot N.N."/>
        </authorList>
    </citation>
    <scope>NUCLEOTIDE SEQUENCE [LARGE SCALE GENOMIC DNA]</scope>
    <source>
        <strain evidence="2 3">B25</strain>
    </source>
</reference>
<proteinExistence type="predicted"/>
<feature type="transmembrane region" description="Helical" evidence="1">
    <location>
        <begin position="36"/>
        <end position="54"/>
    </location>
</feature>
<evidence type="ECO:0000313" key="2">
    <source>
        <dbReference type="EMBL" id="SEP78663.1"/>
    </source>
</evidence>
<dbReference type="RefSeq" id="WP_074640418.1">
    <property type="nucleotide sequence ID" value="NZ_FOFU01000001.1"/>
</dbReference>
<dbReference type="EMBL" id="FOFU01000001">
    <property type="protein sequence ID" value="SEP78663.1"/>
    <property type="molecule type" value="Genomic_DNA"/>
</dbReference>
<keyword evidence="1" id="KW-0812">Transmembrane</keyword>
<keyword evidence="1" id="KW-1133">Transmembrane helix</keyword>
<dbReference type="Proteomes" id="UP000182360">
    <property type="component" value="Unassembled WGS sequence"/>
</dbReference>
<dbReference type="OrthoDB" id="364702at2"/>
<keyword evidence="3" id="KW-1185">Reference proteome</keyword>
<organism evidence="2 3">
    <name type="scientific">Treponema bryantii</name>
    <dbReference type="NCBI Taxonomy" id="163"/>
    <lineage>
        <taxon>Bacteria</taxon>
        <taxon>Pseudomonadati</taxon>
        <taxon>Spirochaetota</taxon>
        <taxon>Spirochaetia</taxon>
        <taxon>Spirochaetales</taxon>
        <taxon>Treponemataceae</taxon>
        <taxon>Treponema</taxon>
    </lineage>
</organism>
<protein>
    <submittedName>
        <fullName evidence="2">Uncharacterized protein</fullName>
    </submittedName>
</protein>
<feature type="transmembrane region" description="Helical" evidence="1">
    <location>
        <begin position="6"/>
        <end position="24"/>
    </location>
</feature>
<feature type="transmembrane region" description="Helical" evidence="1">
    <location>
        <begin position="60"/>
        <end position="81"/>
    </location>
</feature>